<dbReference type="GO" id="GO:0016787">
    <property type="term" value="F:hydrolase activity"/>
    <property type="evidence" value="ECO:0007669"/>
    <property type="project" value="UniProtKB-KW"/>
</dbReference>
<evidence type="ECO:0000259" key="4">
    <source>
        <dbReference type="PROSITE" id="PS50830"/>
    </source>
</evidence>
<reference evidence="5 6" key="1">
    <citation type="submission" date="2018-11" db="EMBL/GenBank/DDBJ databases">
        <title>Genomic Encyclopedia of Type Strains, Phase IV (KMG-IV): sequencing the most valuable type-strain genomes for metagenomic binning, comparative biology and taxonomic classification.</title>
        <authorList>
            <person name="Goeker M."/>
        </authorList>
    </citation>
    <scope>NUCLEOTIDE SEQUENCE [LARGE SCALE GENOMIC DNA]</scope>
    <source>
        <strain evidence="5 6">DSM 100275</strain>
    </source>
</reference>
<keyword evidence="3" id="KW-0378">Hydrolase</keyword>
<evidence type="ECO:0000256" key="2">
    <source>
        <dbReference type="ARBA" id="ARBA00022759"/>
    </source>
</evidence>
<dbReference type="InterPro" id="IPR016071">
    <property type="entry name" value="Staphylococal_nuclease_OB-fold"/>
</dbReference>
<name>A0A3N1Y5P0_9GAMM</name>
<evidence type="ECO:0000256" key="3">
    <source>
        <dbReference type="ARBA" id="ARBA00022801"/>
    </source>
</evidence>
<dbReference type="PANTHER" id="PTHR12302">
    <property type="entry name" value="EBNA2 BINDING PROTEIN P100"/>
    <property type="match status" value="1"/>
</dbReference>
<comment type="caution">
    <text evidence="5">The sequence shown here is derived from an EMBL/GenBank/DDBJ whole genome shotgun (WGS) entry which is preliminary data.</text>
</comment>
<dbReference type="Proteomes" id="UP000276634">
    <property type="component" value="Unassembled WGS sequence"/>
</dbReference>
<evidence type="ECO:0000256" key="1">
    <source>
        <dbReference type="ARBA" id="ARBA00022722"/>
    </source>
</evidence>
<dbReference type="Gene3D" id="2.40.50.90">
    <property type="match status" value="1"/>
</dbReference>
<feature type="domain" description="TNase-like" evidence="4">
    <location>
        <begin position="39"/>
        <end position="170"/>
    </location>
</feature>
<accession>A0A3N1Y5P0</accession>
<evidence type="ECO:0000313" key="6">
    <source>
        <dbReference type="Proteomes" id="UP000276634"/>
    </source>
</evidence>
<dbReference type="PANTHER" id="PTHR12302:SF3">
    <property type="entry name" value="SERINE_THREONINE-PROTEIN KINASE 31"/>
    <property type="match status" value="1"/>
</dbReference>
<organism evidence="5 6">
    <name type="scientific">Inmirania thermothiophila</name>
    <dbReference type="NCBI Taxonomy" id="1750597"/>
    <lineage>
        <taxon>Bacteria</taxon>
        <taxon>Pseudomonadati</taxon>
        <taxon>Pseudomonadota</taxon>
        <taxon>Gammaproteobacteria</taxon>
        <taxon>Chromatiales</taxon>
        <taxon>Ectothiorhodospiraceae</taxon>
        <taxon>Inmirania</taxon>
    </lineage>
</organism>
<dbReference type="Pfam" id="PF00565">
    <property type="entry name" value="SNase"/>
    <property type="match status" value="1"/>
</dbReference>
<keyword evidence="2 5" id="KW-0255">Endonuclease</keyword>
<gene>
    <name evidence="5" type="ORF">EDC57_0024</name>
</gene>
<proteinExistence type="predicted"/>
<dbReference type="PROSITE" id="PS50830">
    <property type="entry name" value="TNASE_3"/>
    <property type="match status" value="1"/>
</dbReference>
<dbReference type="AlphaFoldDB" id="A0A3N1Y5P0"/>
<evidence type="ECO:0000313" key="5">
    <source>
        <dbReference type="EMBL" id="ROR34129.1"/>
    </source>
</evidence>
<dbReference type="SMART" id="SM00318">
    <property type="entry name" value="SNc"/>
    <property type="match status" value="1"/>
</dbReference>
<dbReference type="OrthoDB" id="6867997at2"/>
<protein>
    <submittedName>
        <fullName evidence="5">Endonuclease YncB(Thermonuclease family)</fullName>
    </submittedName>
</protein>
<sequence length="268" mass="29502">MAWPARIETRAPRWGALVLLGLALALAGPARAGCLAGAADEVVRVRHVIDGDTLVLAGGRHLRLIGIDTPELGRDGRPDEPLAREARGRLEALVAGAQGRLRLRYDAERADGYGRLLAHALLPDGRTVEEVLLREGLAVSLVVPPNVAGLACYRRAEAEARSARRGLWALARYQRQDAARARLEEAGRFVWLEGEVAAVRRTRRSVWLELRGGVAVRVAREDWAWFEGIDWQRLRGRRVGVRGIPYRGGGAWRIRLRHPVDLEIGGGS</sequence>
<dbReference type="InterPro" id="IPR035437">
    <property type="entry name" value="SNase_OB-fold_sf"/>
</dbReference>
<keyword evidence="1" id="KW-0540">Nuclease</keyword>
<dbReference type="RefSeq" id="WP_123399051.1">
    <property type="nucleotide sequence ID" value="NZ_RJVI01000001.1"/>
</dbReference>
<keyword evidence="6" id="KW-1185">Reference proteome</keyword>
<dbReference type="GO" id="GO:0004519">
    <property type="term" value="F:endonuclease activity"/>
    <property type="evidence" value="ECO:0007669"/>
    <property type="project" value="UniProtKB-KW"/>
</dbReference>
<dbReference type="EMBL" id="RJVI01000001">
    <property type="protein sequence ID" value="ROR34129.1"/>
    <property type="molecule type" value="Genomic_DNA"/>
</dbReference>
<dbReference type="SUPFAM" id="SSF50199">
    <property type="entry name" value="Staphylococcal nuclease"/>
    <property type="match status" value="1"/>
</dbReference>